<dbReference type="VEuPathDB" id="VectorBase:ASTE016263"/>
<keyword evidence="2" id="KW-1185">Reference proteome</keyword>
<evidence type="ECO:0000313" key="2">
    <source>
        <dbReference type="Proteomes" id="UP000076408"/>
    </source>
</evidence>
<name>A0A182Y7N7_ANOST</name>
<evidence type="ECO:0000313" key="1">
    <source>
        <dbReference type="EnsemblMetazoa" id="ASTEI04473-PA"/>
    </source>
</evidence>
<dbReference type="Proteomes" id="UP000076408">
    <property type="component" value="Unassembled WGS sequence"/>
</dbReference>
<reference evidence="1" key="2">
    <citation type="submission" date="2020-05" db="UniProtKB">
        <authorList>
            <consortium name="EnsemblMetazoa"/>
        </authorList>
    </citation>
    <scope>IDENTIFICATION</scope>
    <source>
        <strain evidence="1">Indian</strain>
    </source>
</reference>
<reference evidence="2" key="1">
    <citation type="journal article" date="2014" name="Genome Biol.">
        <title>Genome analysis of a major urban malaria vector mosquito, Anopheles stephensi.</title>
        <authorList>
            <person name="Jiang X."/>
            <person name="Peery A."/>
            <person name="Hall A.B."/>
            <person name="Sharma A."/>
            <person name="Chen X.G."/>
            <person name="Waterhouse R.M."/>
            <person name="Komissarov A."/>
            <person name="Riehle M.M."/>
            <person name="Shouche Y."/>
            <person name="Sharakhova M.V."/>
            <person name="Lawson D."/>
            <person name="Pakpour N."/>
            <person name="Arensburger P."/>
            <person name="Davidson V.L."/>
            <person name="Eiglmeier K."/>
            <person name="Emrich S."/>
            <person name="George P."/>
            <person name="Kennedy R.C."/>
            <person name="Mane S.P."/>
            <person name="Maslen G."/>
            <person name="Oringanje C."/>
            <person name="Qi Y."/>
            <person name="Settlage R."/>
            <person name="Tojo M."/>
            <person name="Tubio J.M."/>
            <person name="Unger M.F."/>
            <person name="Wang B."/>
            <person name="Vernick K.D."/>
            <person name="Ribeiro J.M."/>
            <person name="James A.A."/>
            <person name="Michel K."/>
            <person name="Riehle M.A."/>
            <person name="Luckhart S."/>
            <person name="Sharakhov I.V."/>
            <person name="Tu Z."/>
        </authorList>
    </citation>
    <scope>NUCLEOTIDE SEQUENCE [LARGE SCALE GENOMIC DNA]</scope>
    <source>
        <strain evidence="2">Indian</strain>
    </source>
</reference>
<dbReference type="AlphaFoldDB" id="A0A182Y7N7"/>
<dbReference type="VEuPathDB" id="VectorBase:ASTEI20_033560"/>
<dbReference type="VEuPathDB" id="VectorBase:ASTEI04473"/>
<dbReference type="STRING" id="30069.A0A182Y7N7"/>
<dbReference type="EnsemblMetazoa" id="ASTEI04473-RA">
    <property type="protein sequence ID" value="ASTEI04473-PA"/>
    <property type="gene ID" value="ASTEI04473"/>
</dbReference>
<sequence>MMSRLTSKNRTEGDCAEAWMDLQSYLQQTAQNLTECLEREASATASDAAATACQPLFEQLEQDSESVRLQLNKDMQNKLLYEEIEIAKAKNAIARIKKEIVSVQGEFKGYYQQLLLIYIDAGDTRRALRLYQRLVYLKETNLQQTMLGFVYSSPKYENRRLENLLALVKRLPTPDEQMSLYRLIQPQVMNRTTQYYSFLGMIAALDMDRFIKEKEESPFKKLRDAMFYNAMKRWKFQMLSGNFKDVAEFARKYPDYYDKISTRVAFVQPQYWFKFSYSQFVTYPNLLPKPKHRLEAFREILRQVKKRNTVYYDYYLAKLAKQVDICEKYIKKQNNELEGKEDLIKLKTQFSEFDKKHDYEYYLKNVDKLTKNKPPLPANPNRPKTRATPAKDCVLNVSESMVRRLSNSKGSGVPCNLMWDNLQLHFHHTNDNLTACREREFTTNPTEPSVVDCQRQIEELRVEIQGDHNYYLSTMEKKIQLNEWDTTRYKQEKSAIGNQLQIVSQDYNSMYRDLIFVNIRAGSIKQAHRYYHRYLRGKQPVQLQKDLVDWVYRVPGEENERLAQLLDFIRLLPSSRLRFSLYLLIDDELEKRPKQRDSYLAMILALDVGRVAFETPNNHTTHRVYLNMFEPALAYLTRLVQSGSYDELVTFATNHPSHFEEIENRLSTMDTSVWNRADFDRLVTYPNRLPLAKQRLEAFRMLVLQINQRNKSNFEDRLVKVAQELDRCETFIREGKNDPIDQDKLRTVKALFAKLDPRREYDHYLEQAKKQ</sequence>
<organism evidence="1 2">
    <name type="scientific">Anopheles stephensi</name>
    <name type="common">Indo-Pakistan malaria mosquito</name>
    <dbReference type="NCBI Taxonomy" id="30069"/>
    <lineage>
        <taxon>Eukaryota</taxon>
        <taxon>Metazoa</taxon>
        <taxon>Ecdysozoa</taxon>
        <taxon>Arthropoda</taxon>
        <taxon>Hexapoda</taxon>
        <taxon>Insecta</taxon>
        <taxon>Pterygota</taxon>
        <taxon>Neoptera</taxon>
        <taxon>Endopterygota</taxon>
        <taxon>Diptera</taxon>
        <taxon>Nematocera</taxon>
        <taxon>Culicoidea</taxon>
        <taxon>Culicidae</taxon>
        <taxon>Anophelinae</taxon>
        <taxon>Anopheles</taxon>
    </lineage>
</organism>
<protein>
    <submittedName>
        <fullName evidence="1">Uncharacterized protein</fullName>
    </submittedName>
</protein>
<dbReference type="OMA" id="ACREREF"/>
<accession>A0A182Y7N7</accession>
<proteinExistence type="predicted"/>